<evidence type="ECO:0000256" key="4">
    <source>
        <dbReference type="ARBA" id="ARBA00023163"/>
    </source>
</evidence>
<keyword evidence="1" id="KW-0479">Metal-binding</keyword>
<dbReference type="GO" id="GO:0006351">
    <property type="term" value="P:DNA-templated transcription"/>
    <property type="evidence" value="ECO:0007669"/>
    <property type="project" value="InterPro"/>
</dbReference>
<dbReference type="PANTHER" id="PTHR47424:SF3">
    <property type="entry name" value="REGULATORY PROTEIN GAL4"/>
    <property type="match status" value="1"/>
</dbReference>
<reference evidence="8 9" key="1">
    <citation type="journal article" date="2016" name="Genome Biol. Evol.">
        <title>Divergent and convergent evolution of fungal pathogenicity.</title>
        <authorList>
            <person name="Shang Y."/>
            <person name="Xiao G."/>
            <person name="Zheng P."/>
            <person name="Cen K."/>
            <person name="Zhan S."/>
            <person name="Wang C."/>
        </authorList>
    </citation>
    <scope>NUCLEOTIDE SEQUENCE [LARGE SCALE GENOMIC DNA]</scope>
    <source>
        <strain evidence="8 9">RCEF 2490</strain>
    </source>
</reference>
<organism evidence="8 9">
    <name type="scientific">Moelleriella libera RCEF 2490</name>
    <dbReference type="NCBI Taxonomy" id="1081109"/>
    <lineage>
        <taxon>Eukaryota</taxon>
        <taxon>Fungi</taxon>
        <taxon>Dikarya</taxon>
        <taxon>Ascomycota</taxon>
        <taxon>Pezizomycotina</taxon>
        <taxon>Sordariomycetes</taxon>
        <taxon>Hypocreomycetidae</taxon>
        <taxon>Hypocreales</taxon>
        <taxon>Clavicipitaceae</taxon>
        <taxon>Moelleriella</taxon>
    </lineage>
</organism>
<dbReference type="SMART" id="SM00906">
    <property type="entry name" value="Fungal_trans"/>
    <property type="match status" value="1"/>
</dbReference>
<feature type="compositionally biased region" description="Low complexity" evidence="6">
    <location>
        <begin position="130"/>
        <end position="148"/>
    </location>
</feature>
<dbReference type="AlphaFoldDB" id="A0A166PKI1"/>
<keyword evidence="4" id="KW-0804">Transcription</keyword>
<dbReference type="OrthoDB" id="3266505at2759"/>
<evidence type="ECO:0000256" key="2">
    <source>
        <dbReference type="ARBA" id="ARBA00023015"/>
    </source>
</evidence>
<dbReference type="SMART" id="SM00066">
    <property type="entry name" value="GAL4"/>
    <property type="match status" value="1"/>
</dbReference>
<keyword evidence="2" id="KW-0805">Transcription regulation</keyword>
<dbReference type="GO" id="GO:0000978">
    <property type="term" value="F:RNA polymerase II cis-regulatory region sequence-specific DNA binding"/>
    <property type="evidence" value="ECO:0007669"/>
    <property type="project" value="TreeGrafter"/>
</dbReference>
<evidence type="ECO:0000256" key="1">
    <source>
        <dbReference type="ARBA" id="ARBA00022723"/>
    </source>
</evidence>
<evidence type="ECO:0000313" key="9">
    <source>
        <dbReference type="Proteomes" id="UP000078544"/>
    </source>
</evidence>
<dbReference type="GO" id="GO:0005634">
    <property type="term" value="C:nucleus"/>
    <property type="evidence" value="ECO:0007669"/>
    <property type="project" value="TreeGrafter"/>
</dbReference>
<dbReference type="CDD" id="cd00067">
    <property type="entry name" value="GAL4"/>
    <property type="match status" value="1"/>
</dbReference>
<accession>A0A166PKI1</accession>
<dbReference type="Gene3D" id="4.10.240.10">
    <property type="entry name" value="Zn(2)-C6 fungal-type DNA-binding domain"/>
    <property type="match status" value="1"/>
</dbReference>
<gene>
    <name evidence="8" type="ORF">AAL_03334</name>
</gene>
<dbReference type="InterPro" id="IPR001138">
    <property type="entry name" value="Zn2Cys6_DnaBD"/>
</dbReference>
<dbReference type="STRING" id="1081109.A0A166PKI1"/>
<feature type="region of interest" description="Disordered" evidence="6">
    <location>
        <begin position="1"/>
        <end position="25"/>
    </location>
</feature>
<evidence type="ECO:0000259" key="7">
    <source>
        <dbReference type="PROSITE" id="PS50048"/>
    </source>
</evidence>
<feature type="region of interest" description="Disordered" evidence="6">
    <location>
        <begin position="648"/>
        <end position="684"/>
    </location>
</feature>
<keyword evidence="9" id="KW-1185">Reference proteome</keyword>
<evidence type="ECO:0000256" key="6">
    <source>
        <dbReference type="SAM" id="MobiDB-lite"/>
    </source>
</evidence>
<feature type="region of interest" description="Disordered" evidence="6">
    <location>
        <begin position="107"/>
        <end position="164"/>
    </location>
</feature>
<dbReference type="InterPro" id="IPR007219">
    <property type="entry name" value="XnlR_reg_dom"/>
</dbReference>
<evidence type="ECO:0000256" key="3">
    <source>
        <dbReference type="ARBA" id="ARBA00023125"/>
    </source>
</evidence>
<feature type="compositionally biased region" description="Basic and acidic residues" evidence="6">
    <location>
        <begin position="1"/>
        <end position="10"/>
    </location>
</feature>
<feature type="domain" description="Zn(2)-C6 fungal-type" evidence="7">
    <location>
        <begin position="34"/>
        <end position="63"/>
    </location>
</feature>
<dbReference type="PROSITE" id="PS50048">
    <property type="entry name" value="ZN2_CY6_FUNGAL_2"/>
    <property type="match status" value="1"/>
</dbReference>
<dbReference type="SUPFAM" id="SSF57701">
    <property type="entry name" value="Zn2/Cys6 DNA-binding domain"/>
    <property type="match status" value="1"/>
</dbReference>
<evidence type="ECO:0000313" key="8">
    <source>
        <dbReference type="EMBL" id="KZZ97370.1"/>
    </source>
</evidence>
<dbReference type="GO" id="GO:0000435">
    <property type="term" value="P:positive regulation of transcription from RNA polymerase II promoter by galactose"/>
    <property type="evidence" value="ECO:0007669"/>
    <property type="project" value="TreeGrafter"/>
</dbReference>
<dbReference type="Pfam" id="PF00172">
    <property type="entry name" value="Zn_clus"/>
    <property type="match status" value="1"/>
</dbReference>
<sequence length="712" mass="77777">MQLESGDRRPAQRLPVNPRRHKVAPENRKRVATACNSCNIRRIKCSGERPCSQCTSTARDCVYPSVVEKVSVPRAELDDLRKKVEVYEKALQDAVADPNRRQELLHHAASPESTSSTSPFAGTIQSCPITTSTSHSQPSAAASSSRSSIIKTEPLEDEQILSPGRLLQDSEGMGRYLGETAGATFLDHLKELMGSALPTSPQDRPSTIEQSQFLSSLGNFTVDDQRPLNHPVNPLWLPPDSTMSAVLSELRHFIQDGGGQWPSGGIYWWGDLGLLPVRPPELPSPDVDLSAYRHLAFYHAALAVACQSTSTQPPLSSETSPSLSEPYYARAATLLGNPLEIARRTIGDVASLGMMSFYLLETNRCDAAYMYVTAAMHISIMLGAHRGWVDERGKRIFWSVYCLDRWLSCLTGRPPSMTDEAIQLPMPADDAVMPPATGLRAHVELSRISGHVVGNTYRVGKAETGVRHPHGAIWQLEQWQSALPPTLQLSDGLSNDPAACLLHMRYNQLLIVAIRPTFLFAVKRAVADRLMSQISVTDSNSQTEEVQYCIAAALRNMALARHLSTLNGHRKTLHAGLHFVFHAAVCLILRPLVFAEGSTQDDAIAALGDVDYGIETMVEASSKGNTDGQRCAETLRELQSLVERLLTPTDRDLPPTMGSSSCSAAPSSAPNMGGPQQTGPPPMSIGNDPVLFDELVTWMGDDWPLYNNFGDE</sequence>
<protein>
    <submittedName>
        <fullName evidence="8">Transcription factor</fullName>
    </submittedName>
</protein>
<dbReference type="EMBL" id="AZGY01000006">
    <property type="protein sequence ID" value="KZZ97370.1"/>
    <property type="molecule type" value="Genomic_DNA"/>
</dbReference>
<dbReference type="InterPro" id="IPR036864">
    <property type="entry name" value="Zn2-C6_fun-type_DNA-bd_sf"/>
</dbReference>
<evidence type="ECO:0000256" key="5">
    <source>
        <dbReference type="ARBA" id="ARBA00023242"/>
    </source>
</evidence>
<feature type="compositionally biased region" description="Low complexity" evidence="6">
    <location>
        <begin position="659"/>
        <end position="677"/>
    </location>
</feature>
<feature type="compositionally biased region" description="Low complexity" evidence="6">
    <location>
        <begin position="107"/>
        <end position="119"/>
    </location>
</feature>
<dbReference type="CDD" id="cd12148">
    <property type="entry name" value="fungal_TF_MHR"/>
    <property type="match status" value="1"/>
</dbReference>
<comment type="caution">
    <text evidence="8">The sequence shown here is derived from an EMBL/GenBank/DDBJ whole genome shotgun (WGS) entry which is preliminary data.</text>
</comment>
<dbReference type="PANTHER" id="PTHR47424">
    <property type="entry name" value="REGULATORY PROTEIN GAL4"/>
    <property type="match status" value="1"/>
</dbReference>
<name>A0A166PKI1_9HYPO</name>
<dbReference type="GO" id="GO:0000981">
    <property type="term" value="F:DNA-binding transcription factor activity, RNA polymerase II-specific"/>
    <property type="evidence" value="ECO:0007669"/>
    <property type="project" value="InterPro"/>
</dbReference>
<dbReference type="InterPro" id="IPR051127">
    <property type="entry name" value="Fungal_SecMet_Regulators"/>
</dbReference>
<proteinExistence type="predicted"/>
<keyword evidence="5" id="KW-0539">Nucleus</keyword>
<dbReference type="Proteomes" id="UP000078544">
    <property type="component" value="Unassembled WGS sequence"/>
</dbReference>
<dbReference type="Pfam" id="PF04082">
    <property type="entry name" value="Fungal_trans"/>
    <property type="match status" value="1"/>
</dbReference>
<dbReference type="GO" id="GO:0008270">
    <property type="term" value="F:zinc ion binding"/>
    <property type="evidence" value="ECO:0007669"/>
    <property type="project" value="InterPro"/>
</dbReference>
<keyword evidence="3" id="KW-0238">DNA-binding</keyword>